<dbReference type="Pfam" id="PF13411">
    <property type="entry name" value="MerR_1"/>
    <property type="match status" value="1"/>
</dbReference>
<organism evidence="2">
    <name type="scientific">marine sediment metagenome</name>
    <dbReference type="NCBI Taxonomy" id="412755"/>
    <lineage>
        <taxon>unclassified sequences</taxon>
        <taxon>metagenomes</taxon>
        <taxon>ecological metagenomes</taxon>
    </lineage>
</organism>
<feature type="domain" description="HTH merR-type" evidence="1">
    <location>
        <begin position="11"/>
        <end position="58"/>
    </location>
</feature>
<dbReference type="InterPro" id="IPR000551">
    <property type="entry name" value="MerR-type_HTH_dom"/>
</dbReference>
<dbReference type="AlphaFoldDB" id="X1RJI7"/>
<evidence type="ECO:0000259" key="1">
    <source>
        <dbReference type="Pfam" id="PF13411"/>
    </source>
</evidence>
<dbReference type="SUPFAM" id="SSF46955">
    <property type="entry name" value="Putative DNA-binding domain"/>
    <property type="match status" value="1"/>
</dbReference>
<dbReference type="EMBL" id="BARV01036615">
    <property type="protein sequence ID" value="GAI55724.1"/>
    <property type="molecule type" value="Genomic_DNA"/>
</dbReference>
<sequence length="70" mass="7971">MPRPRVTSQLTTSQVAGQLGMSVGQVVSWVERGALPPPSFIDNNGVRYFDQEWLRRARETLKVKREMLAK</sequence>
<comment type="caution">
    <text evidence="2">The sequence shown here is derived from an EMBL/GenBank/DDBJ whole genome shotgun (WGS) entry which is preliminary data.</text>
</comment>
<dbReference type="Gene3D" id="1.10.1660.10">
    <property type="match status" value="1"/>
</dbReference>
<name>X1RJI7_9ZZZZ</name>
<dbReference type="GO" id="GO:0006355">
    <property type="term" value="P:regulation of DNA-templated transcription"/>
    <property type="evidence" value="ECO:0007669"/>
    <property type="project" value="InterPro"/>
</dbReference>
<reference evidence="2" key="1">
    <citation type="journal article" date="2014" name="Front. Microbiol.">
        <title>High frequency of phylogenetically diverse reductive dehalogenase-homologous genes in deep subseafloor sedimentary metagenomes.</title>
        <authorList>
            <person name="Kawai M."/>
            <person name="Futagami T."/>
            <person name="Toyoda A."/>
            <person name="Takaki Y."/>
            <person name="Nishi S."/>
            <person name="Hori S."/>
            <person name="Arai W."/>
            <person name="Tsubouchi T."/>
            <person name="Morono Y."/>
            <person name="Uchiyama I."/>
            <person name="Ito T."/>
            <person name="Fujiyama A."/>
            <person name="Inagaki F."/>
            <person name="Takami H."/>
        </authorList>
    </citation>
    <scope>NUCLEOTIDE SEQUENCE</scope>
    <source>
        <strain evidence="2">Expedition CK06-06</strain>
    </source>
</reference>
<proteinExistence type="predicted"/>
<evidence type="ECO:0000313" key="2">
    <source>
        <dbReference type="EMBL" id="GAI55724.1"/>
    </source>
</evidence>
<protein>
    <recommendedName>
        <fullName evidence="1">HTH merR-type domain-containing protein</fullName>
    </recommendedName>
</protein>
<dbReference type="InterPro" id="IPR009061">
    <property type="entry name" value="DNA-bd_dom_put_sf"/>
</dbReference>
<accession>X1RJI7</accession>
<dbReference type="GO" id="GO:0003677">
    <property type="term" value="F:DNA binding"/>
    <property type="evidence" value="ECO:0007669"/>
    <property type="project" value="InterPro"/>
</dbReference>
<gene>
    <name evidence="2" type="ORF">S06H3_56850</name>
</gene>